<evidence type="ECO:0000313" key="2">
    <source>
        <dbReference type="EMBL" id="TWA85806.1"/>
    </source>
</evidence>
<dbReference type="Proteomes" id="UP000318529">
    <property type="component" value="Unassembled WGS sequence"/>
</dbReference>
<evidence type="ECO:0000313" key="3">
    <source>
        <dbReference type="Proteomes" id="UP000318529"/>
    </source>
</evidence>
<organism evidence="2 3">
    <name type="scientific">Azospirillum brasilense</name>
    <dbReference type="NCBI Taxonomy" id="192"/>
    <lineage>
        <taxon>Bacteria</taxon>
        <taxon>Pseudomonadati</taxon>
        <taxon>Pseudomonadota</taxon>
        <taxon>Alphaproteobacteria</taxon>
        <taxon>Rhodospirillales</taxon>
        <taxon>Azospirillaceae</taxon>
        <taxon>Azospirillum</taxon>
    </lineage>
</organism>
<reference evidence="2 3" key="1">
    <citation type="submission" date="2019-06" db="EMBL/GenBank/DDBJ databases">
        <title>Genomic Encyclopedia of Type Strains, Phase IV (KMG-V): Genome sequencing to study the core and pangenomes of soil and plant-associated prokaryotes.</title>
        <authorList>
            <person name="Whitman W."/>
        </authorList>
    </citation>
    <scope>NUCLEOTIDE SEQUENCE [LARGE SCALE GENOMIC DNA]</scope>
    <source>
        <strain evidence="2 3">BR 11650</strain>
    </source>
</reference>
<proteinExistence type="predicted"/>
<evidence type="ECO:0000256" key="1">
    <source>
        <dbReference type="SAM" id="MobiDB-lite"/>
    </source>
</evidence>
<dbReference type="RefSeq" id="WP_145682081.1">
    <property type="nucleotide sequence ID" value="NZ_VITH01000003.1"/>
</dbReference>
<gene>
    <name evidence="2" type="ORF">FBZ83_103399</name>
</gene>
<sequence length="242" mass="25649">MSDFIIPLISDVRLDGDRMSNITLSGATPSASAYSAMPSKPPVGRTKEDDASNGGGKADHVALSPLASALKGDALSLFGKLSTDDRSALGLFVSSGRMSADEMNDALSGKLKESRSQTFWKSAVEAGVGQETERQKKIRTLSESIEARLSAIDKTASSGMRLDQAVAISNEMRGAMRERSSLMSQADEGATTVKLTAEFALNKLARTDSERAAGDKLSALGFKSESFDQLLKDTAEKDIASM</sequence>
<feature type="region of interest" description="Disordered" evidence="1">
    <location>
        <begin position="29"/>
        <end position="57"/>
    </location>
</feature>
<dbReference type="EMBL" id="VITH01000003">
    <property type="protein sequence ID" value="TWA85806.1"/>
    <property type="molecule type" value="Genomic_DNA"/>
</dbReference>
<dbReference type="AlphaFoldDB" id="A0A560CLX7"/>
<accession>A0A560CLX7</accession>
<protein>
    <submittedName>
        <fullName evidence="2">Uncharacterized protein</fullName>
    </submittedName>
</protein>
<comment type="caution">
    <text evidence="2">The sequence shown here is derived from an EMBL/GenBank/DDBJ whole genome shotgun (WGS) entry which is preliminary data.</text>
</comment>
<name>A0A560CLX7_AZOBR</name>